<proteinExistence type="predicted"/>
<evidence type="ECO:0000313" key="2">
    <source>
        <dbReference type="EMBL" id="MSD91542.1"/>
    </source>
</evidence>
<gene>
    <name evidence="2" type="ORF">GKC41_07770</name>
</gene>
<dbReference type="RefSeq" id="WP_154313696.1">
    <property type="nucleotide sequence ID" value="NZ_WKKW01000006.1"/>
</dbReference>
<name>A0A6N7TVF7_9BIFI</name>
<dbReference type="Proteomes" id="UP000436357">
    <property type="component" value="Unassembled WGS sequence"/>
</dbReference>
<dbReference type="OrthoDB" id="9890352at2"/>
<comment type="caution">
    <text evidence="2">The sequence shown here is derived from an EMBL/GenBank/DDBJ whole genome shotgun (WGS) entry which is preliminary data.</text>
</comment>
<evidence type="ECO:0000256" key="1">
    <source>
        <dbReference type="SAM" id="MobiDB-lite"/>
    </source>
</evidence>
<organism evidence="2 3">
    <name type="scientific">Bifidobacterium asteroides</name>
    <dbReference type="NCBI Taxonomy" id="1684"/>
    <lineage>
        <taxon>Bacteria</taxon>
        <taxon>Bacillati</taxon>
        <taxon>Actinomycetota</taxon>
        <taxon>Actinomycetes</taxon>
        <taxon>Bifidobacteriales</taxon>
        <taxon>Bifidobacteriaceae</taxon>
        <taxon>Bifidobacterium</taxon>
    </lineage>
</organism>
<dbReference type="EMBL" id="WKKW01000006">
    <property type="protein sequence ID" value="MSD91542.1"/>
    <property type="molecule type" value="Genomic_DNA"/>
</dbReference>
<sequence length="100" mass="11308">MSDKKIRRAIMEASEYEKRMDRLDQSPSKPSVAAWGGEEAKRISQTKLDPDTDTTKLFATLMGRPSIEQREQGRKPKVQHSLRLSEPMDEYVSAAISARG</sequence>
<protein>
    <submittedName>
        <fullName evidence="2">Uncharacterized protein</fullName>
    </submittedName>
</protein>
<reference evidence="2 3" key="1">
    <citation type="submission" date="2019-11" db="EMBL/GenBank/DDBJ databases">
        <title>Draft Genome Sequence of Plant Growth-Promoting Rhizosphere-Associated Bacteria.</title>
        <authorList>
            <person name="Vasilyev I.Y."/>
            <person name="Radchenko V."/>
            <person name="Ilnitskaya E.V."/>
        </authorList>
    </citation>
    <scope>NUCLEOTIDE SEQUENCE [LARGE SCALE GENOMIC DNA]</scope>
    <source>
        <strain evidence="2 3">VRA_9sq_n</strain>
    </source>
</reference>
<feature type="region of interest" description="Disordered" evidence="1">
    <location>
        <begin position="18"/>
        <end position="52"/>
    </location>
</feature>
<evidence type="ECO:0000313" key="3">
    <source>
        <dbReference type="Proteomes" id="UP000436357"/>
    </source>
</evidence>
<dbReference type="AlphaFoldDB" id="A0A6N7TVF7"/>
<accession>A0A6N7TVF7</accession>
<feature type="compositionally biased region" description="Basic and acidic residues" evidence="1">
    <location>
        <begin position="38"/>
        <end position="52"/>
    </location>
</feature>